<name>A0A1G7APH1_9SPHI</name>
<sequence length="79" mass="8379">MAAVSRRLPAFRPMHALDPALGSGGMKVSAKLFVLFPAKISYAGGQSADSMVQRNAARHPEHLPGRVEGGQHLSIARDS</sequence>
<dbReference type="Proteomes" id="UP000199455">
    <property type="component" value="Unassembled WGS sequence"/>
</dbReference>
<dbReference type="EMBL" id="FMZH01000013">
    <property type="protein sequence ID" value="SDE16711.1"/>
    <property type="molecule type" value="Genomic_DNA"/>
</dbReference>
<keyword evidence="3" id="KW-1185">Reference proteome</keyword>
<dbReference type="AlphaFoldDB" id="A0A1G7APH1"/>
<evidence type="ECO:0000313" key="3">
    <source>
        <dbReference type="Proteomes" id="UP000199455"/>
    </source>
</evidence>
<organism evidence="2 3">
    <name type="scientific">Pedobacter soli</name>
    <dbReference type="NCBI Taxonomy" id="390242"/>
    <lineage>
        <taxon>Bacteria</taxon>
        <taxon>Pseudomonadati</taxon>
        <taxon>Bacteroidota</taxon>
        <taxon>Sphingobacteriia</taxon>
        <taxon>Sphingobacteriales</taxon>
        <taxon>Sphingobacteriaceae</taxon>
        <taxon>Pedobacter</taxon>
    </lineage>
</organism>
<accession>A0A1G7APH1</accession>
<protein>
    <submittedName>
        <fullName evidence="2">Uncharacterized protein</fullName>
    </submittedName>
</protein>
<evidence type="ECO:0000256" key="1">
    <source>
        <dbReference type="SAM" id="MobiDB-lite"/>
    </source>
</evidence>
<reference evidence="3" key="1">
    <citation type="submission" date="2016-10" db="EMBL/GenBank/DDBJ databases">
        <authorList>
            <person name="Varghese N."/>
            <person name="Submissions S."/>
        </authorList>
    </citation>
    <scope>NUCLEOTIDE SEQUENCE [LARGE SCALE GENOMIC DNA]</scope>
    <source>
        <strain evidence="3">DSM 18609</strain>
    </source>
</reference>
<gene>
    <name evidence="2" type="ORF">SAMN04488024_1134</name>
</gene>
<proteinExistence type="predicted"/>
<evidence type="ECO:0000313" key="2">
    <source>
        <dbReference type="EMBL" id="SDE16711.1"/>
    </source>
</evidence>
<feature type="region of interest" description="Disordered" evidence="1">
    <location>
        <begin position="51"/>
        <end position="79"/>
    </location>
</feature>